<feature type="domain" description="Thiamine phosphate synthase/TenI" evidence="18">
    <location>
        <begin position="10"/>
        <end position="205"/>
    </location>
</feature>
<dbReference type="CDD" id="cd01170">
    <property type="entry name" value="THZ_kinase"/>
    <property type="match status" value="1"/>
</dbReference>
<evidence type="ECO:0000256" key="4">
    <source>
        <dbReference type="ARBA" id="ARBA00004868"/>
    </source>
</evidence>
<dbReference type="InterPro" id="IPR000417">
    <property type="entry name" value="Hyethyz_kinase"/>
</dbReference>
<dbReference type="HAMAP" id="MF_00097">
    <property type="entry name" value="TMP_synthase"/>
    <property type="match status" value="1"/>
</dbReference>
<sequence length="561" mass="59290">MDKTKVSYSLYLVTDSTPAILGDKDICHVVEEALKGGVTMVQYRDKQSDTGLLIKTAKKLHAITKKYYVPLLVNDRVDVALAVGCEGVHIGQDDMDLETARKLLGPNAIIGVTAGNVLEAASAVEGGADYLGIGTVYSTATKRDTKHMIGPAGVRNILEAVAVKMDKKPHVVCIGGIGAHNVQRVLLKASPPQWPLDGVAIVSAIMGSQDPQQAAKELATLVATPAFPLYALEVTDKSDFTKNLSRLRKRVAEKKPICHNMTNLVSNLCPLPPSFTVILTIRQVVQNFAANVTLSIGASPIMSSYSGEAADLAKLGGALVINAGTVTPAALENYEEAVHAYNAARRPVVLDPVGFASPPDINISYKYAKSLHSAGATAIRRSALRTLLSSGYYTVIKGNEAEILEVSKVHNMNSSSQPQQRGVDSSSGGLQPSELALLVKELAIKEGCVVVMTGVTDYVSDGKTTILIENGHEYLGRVTGTGCTLGTAIAAYIASSEEGESVLQSVVAAMLHFETAAEIAASQLQVYGPGTFVPAFLDALASIHTDGIQGLVKVKIWEEGS</sequence>
<dbReference type="SUPFAM" id="SSF53613">
    <property type="entry name" value="Ribokinase-like"/>
    <property type="match status" value="1"/>
</dbReference>
<evidence type="ECO:0000256" key="10">
    <source>
        <dbReference type="ARBA" id="ARBA00022840"/>
    </source>
</evidence>
<evidence type="ECO:0000256" key="13">
    <source>
        <dbReference type="ARBA" id="ARBA00047334"/>
    </source>
</evidence>
<keyword evidence="6" id="KW-0808">Transferase</keyword>
<accession>A0AAD5WX22</accession>
<dbReference type="GO" id="GO:0009228">
    <property type="term" value="P:thiamine biosynthetic process"/>
    <property type="evidence" value="ECO:0007669"/>
    <property type="project" value="UniProtKB-KW"/>
</dbReference>
<dbReference type="HAMAP" id="MF_00228">
    <property type="entry name" value="Thz_kinase"/>
    <property type="match status" value="1"/>
</dbReference>
<comment type="similarity">
    <text evidence="17">In the N-terminal section; belongs to the thiamine-phosphate synthase family.</text>
</comment>
<comment type="catalytic activity">
    <reaction evidence="13">
        <text>4-methyl-5-(2-phosphooxyethyl)-thiazole + 4-amino-2-methyl-5-(diphosphooxymethyl)pyrimidine + H(+) = thiamine phosphate + diphosphate</text>
        <dbReference type="Rhea" id="RHEA:22328"/>
        <dbReference type="ChEBI" id="CHEBI:15378"/>
        <dbReference type="ChEBI" id="CHEBI:33019"/>
        <dbReference type="ChEBI" id="CHEBI:37575"/>
        <dbReference type="ChEBI" id="CHEBI:57841"/>
        <dbReference type="ChEBI" id="CHEBI:58296"/>
        <dbReference type="EC" id="2.5.1.3"/>
    </reaction>
</comment>
<evidence type="ECO:0000256" key="6">
    <source>
        <dbReference type="ARBA" id="ARBA00022679"/>
    </source>
</evidence>
<evidence type="ECO:0000256" key="9">
    <source>
        <dbReference type="ARBA" id="ARBA00022777"/>
    </source>
</evidence>
<evidence type="ECO:0000313" key="20">
    <source>
        <dbReference type="Proteomes" id="UP001201980"/>
    </source>
</evidence>
<dbReference type="Pfam" id="PF02581">
    <property type="entry name" value="TMP-TENI"/>
    <property type="match status" value="1"/>
</dbReference>
<dbReference type="Proteomes" id="UP001201980">
    <property type="component" value="Unassembled WGS sequence"/>
</dbReference>
<dbReference type="PANTHER" id="PTHR20857:SF23">
    <property type="entry name" value="THIAMINE BIOSYNTHETIC BIFUNCTIONAL ENZYME"/>
    <property type="match status" value="1"/>
</dbReference>
<protein>
    <submittedName>
        <fullName evidence="19">Thiamine biosynthetic bifunctional enzyme</fullName>
    </submittedName>
</protein>
<dbReference type="Gene3D" id="3.40.1190.20">
    <property type="match status" value="1"/>
</dbReference>
<comment type="caution">
    <text evidence="19">The sequence shown here is derived from an EMBL/GenBank/DDBJ whole genome shotgun (WGS) entry which is preliminary data.</text>
</comment>
<proteinExistence type="inferred from homology"/>
<dbReference type="InterPro" id="IPR022998">
    <property type="entry name" value="ThiamineP_synth_TenI"/>
</dbReference>
<keyword evidence="9" id="KW-0418">Kinase</keyword>
<comment type="function">
    <text evidence="3">Condenses 4-methyl-5-(beta-hydroxyethyl)thiazole monophosphate (THZ-P) and 2-methyl-4-amino-5-hydroxymethyl pyrimidine pyrophosphate (HMP-PP) to form thiamine monophosphate (TMP).</text>
</comment>
<evidence type="ECO:0000256" key="3">
    <source>
        <dbReference type="ARBA" id="ARBA00003814"/>
    </source>
</evidence>
<dbReference type="Gene3D" id="3.20.20.70">
    <property type="entry name" value="Aldolase class I"/>
    <property type="match status" value="1"/>
</dbReference>
<dbReference type="AlphaFoldDB" id="A0AAD5WX22"/>
<comment type="catalytic activity">
    <reaction evidence="15">
        <text>2-[(2R,5Z)-2-carboxy-4-methylthiazol-5(2H)-ylidene]ethyl phosphate + 4-amino-2-methyl-5-(diphosphooxymethyl)pyrimidine + 2 H(+) = thiamine phosphate + CO2 + diphosphate</text>
        <dbReference type="Rhea" id="RHEA:47844"/>
        <dbReference type="ChEBI" id="CHEBI:15378"/>
        <dbReference type="ChEBI" id="CHEBI:16526"/>
        <dbReference type="ChEBI" id="CHEBI:33019"/>
        <dbReference type="ChEBI" id="CHEBI:37575"/>
        <dbReference type="ChEBI" id="CHEBI:57841"/>
        <dbReference type="ChEBI" id="CHEBI:62899"/>
        <dbReference type="EC" id="2.5.1.3"/>
    </reaction>
</comment>
<evidence type="ECO:0000256" key="7">
    <source>
        <dbReference type="ARBA" id="ARBA00022723"/>
    </source>
</evidence>
<gene>
    <name evidence="19" type="ORF">MKZ38_003734</name>
</gene>
<keyword evidence="10" id="KW-0067">ATP-binding</keyword>
<dbReference type="CDD" id="cd00564">
    <property type="entry name" value="TMP_TenI"/>
    <property type="match status" value="1"/>
</dbReference>
<comment type="pathway">
    <text evidence="5">Cofactor biosynthesis; thiamine diphosphate biosynthesis; thiamine phosphate from 4-amino-2-methyl-5-diphosphomethylpyrimidine and 4-methyl-5-(2-phosphoethyl)-thiazole: step 1/1.</text>
</comment>
<name>A0AAD5WX22_9PEZI</name>
<dbReference type="EMBL" id="JAKWBI020000021">
    <property type="protein sequence ID" value="KAJ2905946.1"/>
    <property type="molecule type" value="Genomic_DNA"/>
</dbReference>
<dbReference type="InterPro" id="IPR036206">
    <property type="entry name" value="ThiamineP_synth_sf"/>
</dbReference>
<comment type="pathway">
    <text evidence="4">Cofactor biosynthesis; thiamine diphosphate biosynthesis; 4-methyl-5-(2-phosphoethyl)-thiazole from 5-(2-hydroxyethyl)-4-methylthiazole: step 1/1.</text>
</comment>
<dbReference type="InterPro" id="IPR034291">
    <property type="entry name" value="TMP_synthase"/>
</dbReference>
<dbReference type="GO" id="GO:0004417">
    <property type="term" value="F:hydroxyethylthiazole kinase activity"/>
    <property type="evidence" value="ECO:0007669"/>
    <property type="project" value="UniProtKB-EC"/>
</dbReference>
<comment type="catalytic activity">
    <reaction evidence="14">
        <text>2-(2-carboxy-4-methylthiazol-5-yl)ethyl phosphate + 4-amino-2-methyl-5-(diphosphooxymethyl)pyrimidine + 2 H(+) = thiamine phosphate + CO2 + diphosphate</text>
        <dbReference type="Rhea" id="RHEA:47848"/>
        <dbReference type="ChEBI" id="CHEBI:15378"/>
        <dbReference type="ChEBI" id="CHEBI:16526"/>
        <dbReference type="ChEBI" id="CHEBI:33019"/>
        <dbReference type="ChEBI" id="CHEBI:37575"/>
        <dbReference type="ChEBI" id="CHEBI:57841"/>
        <dbReference type="ChEBI" id="CHEBI:62890"/>
        <dbReference type="EC" id="2.5.1.3"/>
    </reaction>
</comment>
<dbReference type="GO" id="GO:0005737">
    <property type="term" value="C:cytoplasm"/>
    <property type="evidence" value="ECO:0007669"/>
    <property type="project" value="TreeGrafter"/>
</dbReference>
<organism evidence="19 20">
    <name type="scientific">Zalerion maritima</name>
    <dbReference type="NCBI Taxonomy" id="339359"/>
    <lineage>
        <taxon>Eukaryota</taxon>
        <taxon>Fungi</taxon>
        <taxon>Dikarya</taxon>
        <taxon>Ascomycota</taxon>
        <taxon>Pezizomycotina</taxon>
        <taxon>Sordariomycetes</taxon>
        <taxon>Lulworthiomycetidae</taxon>
        <taxon>Lulworthiales</taxon>
        <taxon>Lulworthiaceae</taxon>
        <taxon>Zalerion</taxon>
    </lineage>
</organism>
<evidence type="ECO:0000256" key="2">
    <source>
        <dbReference type="ARBA" id="ARBA00001946"/>
    </source>
</evidence>
<keyword evidence="7" id="KW-0479">Metal-binding</keyword>
<dbReference type="GO" id="GO:0004789">
    <property type="term" value="F:thiamine-phosphate diphosphorylase activity"/>
    <property type="evidence" value="ECO:0007669"/>
    <property type="project" value="UniProtKB-EC"/>
</dbReference>
<keyword evidence="11" id="KW-0460">Magnesium</keyword>
<comment type="cofactor">
    <cofactor evidence="2">
        <name>Mg(2+)</name>
        <dbReference type="ChEBI" id="CHEBI:18420"/>
    </cofactor>
</comment>
<comment type="similarity">
    <text evidence="16">In the C-terminal section; belongs to the Thz kinase family.</text>
</comment>
<dbReference type="PANTHER" id="PTHR20857">
    <property type="entry name" value="THIAMINE-PHOSPHATE PYROPHOSPHORYLASE"/>
    <property type="match status" value="1"/>
</dbReference>
<dbReference type="Pfam" id="PF02110">
    <property type="entry name" value="HK"/>
    <property type="match status" value="2"/>
</dbReference>
<dbReference type="GO" id="GO:0000287">
    <property type="term" value="F:magnesium ion binding"/>
    <property type="evidence" value="ECO:0007669"/>
    <property type="project" value="InterPro"/>
</dbReference>
<dbReference type="NCBIfam" id="TIGR00693">
    <property type="entry name" value="thiE"/>
    <property type="match status" value="1"/>
</dbReference>
<dbReference type="SUPFAM" id="SSF51391">
    <property type="entry name" value="Thiamin phosphate synthase"/>
    <property type="match status" value="1"/>
</dbReference>
<reference evidence="19" key="1">
    <citation type="submission" date="2022-07" db="EMBL/GenBank/DDBJ databases">
        <title>Draft genome sequence of Zalerion maritima ATCC 34329, a (micro)plastics degrading marine fungus.</title>
        <authorList>
            <person name="Paco A."/>
            <person name="Goncalves M.F.M."/>
            <person name="Rocha-Santos T.A.P."/>
            <person name="Alves A."/>
        </authorList>
    </citation>
    <scope>NUCLEOTIDE SEQUENCE</scope>
    <source>
        <strain evidence="19">ATCC 34329</strain>
    </source>
</reference>
<evidence type="ECO:0000256" key="8">
    <source>
        <dbReference type="ARBA" id="ARBA00022741"/>
    </source>
</evidence>
<evidence type="ECO:0000256" key="12">
    <source>
        <dbReference type="ARBA" id="ARBA00022977"/>
    </source>
</evidence>
<comment type="catalytic activity">
    <reaction evidence="1">
        <text>5-(2-hydroxyethyl)-4-methylthiazole + ATP = 4-methyl-5-(2-phosphooxyethyl)-thiazole + ADP + H(+)</text>
        <dbReference type="Rhea" id="RHEA:24212"/>
        <dbReference type="ChEBI" id="CHEBI:15378"/>
        <dbReference type="ChEBI" id="CHEBI:17957"/>
        <dbReference type="ChEBI" id="CHEBI:30616"/>
        <dbReference type="ChEBI" id="CHEBI:58296"/>
        <dbReference type="ChEBI" id="CHEBI:456216"/>
        <dbReference type="EC" id="2.7.1.50"/>
    </reaction>
</comment>
<evidence type="ECO:0000256" key="14">
    <source>
        <dbReference type="ARBA" id="ARBA00047851"/>
    </source>
</evidence>
<evidence type="ECO:0000256" key="11">
    <source>
        <dbReference type="ARBA" id="ARBA00022842"/>
    </source>
</evidence>
<dbReference type="GO" id="GO:0005524">
    <property type="term" value="F:ATP binding"/>
    <property type="evidence" value="ECO:0007669"/>
    <property type="project" value="UniProtKB-KW"/>
</dbReference>
<dbReference type="InterPro" id="IPR013785">
    <property type="entry name" value="Aldolase_TIM"/>
</dbReference>
<evidence type="ECO:0000259" key="18">
    <source>
        <dbReference type="Pfam" id="PF02581"/>
    </source>
</evidence>
<evidence type="ECO:0000313" key="19">
    <source>
        <dbReference type="EMBL" id="KAJ2905946.1"/>
    </source>
</evidence>
<evidence type="ECO:0000256" key="15">
    <source>
        <dbReference type="ARBA" id="ARBA00047883"/>
    </source>
</evidence>
<evidence type="ECO:0000256" key="5">
    <source>
        <dbReference type="ARBA" id="ARBA00005165"/>
    </source>
</evidence>
<evidence type="ECO:0000256" key="17">
    <source>
        <dbReference type="ARBA" id="ARBA00061283"/>
    </source>
</evidence>
<dbReference type="FunFam" id="3.20.20.70:FF:000104">
    <property type="entry name" value="Thiamine biosynthetic bifunctional enzyme"/>
    <property type="match status" value="1"/>
</dbReference>
<keyword evidence="8" id="KW-0547">Nucleotide-binding</keyword>
<keyword evidence="12" id="KW-0784">Thiamine biosynthesis</keyword>
<evidence type="ECO:0000256" key="1">
    <source>
        <dbReference type="ARBA" id="ARBA00001771"/>
    </source>
</evidence>
<evidence type="ECO:0000256" key="16">
    <source>
        <dbReference type="ARBA" id="ARBA00061146"/>
    </source>
</evidence>
<dbReference type="InterPro" id="IPR029056">
    <property type="entry name" value="Ribokinase-like"/>
</dbReference>
<keyword evidence="20" id="KW-1185">Reference proteome</keyword>